<comment type="similarity">
    <text evidence="6">Belongs to the UPF0758 family.</text>
</comment>
<dbReference type="GO" id="GO:0008237">
    <property type="term" value="F:metallopeptidase activity"/>
    <property type="evidence" value="ECO:0007669"/>
    <property type="project" value="UniProtKB-KW"/>
</dbReference>
<dbReference type="NCBIfam" id="TIGR00608">
    <property type="entry name" value="radc"/>
    <property type="match status" value="1"/>
</dbReference>
<dbReference type="GO" id="GO:0046872">
    <property type="term" value="F:metal ion binding"/>
    <property type="evidence" value="ECO:0007669"/>
    <property type="project" value="UniProtKB-KW"/>
</dbReference>
<dbReference type="EMBL" id="AAOW01000025">
    <property type="protein sequence ID" value="EAR60045.1"/>
    <property type="molecule type" value="Genomic_DNA"/>
</dbReference>
<evidence type="ECO:0000256" key="1">
    <source>
        <dbReference type="ARBA" id="ARBA00022670"/>
    </source>
</evidence>
<dbReference type="AlphaFoldDB" id="A0A7U8C217"/>
<evidence type="ECO:0000256" key="5">
    <source>
        <dbReference type="ARBA" id="ARBA00023049"/>
    </source>
</evidence>
<keyword evidence="9" id="KW-1185">Reference proteome</keyword>
<dbReference type="Gene3D" id="3.40.140.10">
    <property type="entry name" value="Cytidine Deaminase, domain 2"/>
    <property type="match status" value="1"/>
</dbReference>
<dbReference type="PANTHER" id="PTHR30471:SF3">
    <property type="entry name" value="UPF0758 PROTEIN YEES-RELATED"/>
    <property type="match status" value="1"/>
</dbReference>
<comment type="caution">
    <text evidence="8">The sequence shown here is derived from an EMBL/GenBank/DDBJ whole genome shotgun (WGS) entry which is preliminary data.</text>
</comment>
<evidence type="ECO:0000256" key="4">
    <source>
        <dbReference type="ARBA" id="ARBA00022833"/>
    </source>
</evidence>
<dbReference type="Pfam" id="PF20582">
    <property type="entry name" value="UPF0758_N"/>
    <property type="match status" value="1"/>
</dbReference>
<keyword evidence="4" id="KW-0862">Zinc</keyword>
<organism evidence="8 9">
    <name type="scientific">Neptuniibacter caesariensis</name>
    <dbReference type="NCBI Taxonomy" id="207954"/>
    <lineage>
        <taxon>Bacteria</taxon>
        <taxon>Pseudomonadati</taxon>
        <taxon>Pseudomonadota</taxon>
        <taxon>Gammaproteobacteria</taxon>
        <taxon>Oceanospirillales</taxon>
        <taxon>Oceanospirillaceae</taxon>
        <taxon>Neptuniibacter</taxon>
    </lineage>
</organism>
<dbReference type="InterPro" id="IPR025657">
    <property type="entry name" value="RadC_JAB"/>
</dbReference>
<evidence type="ECO:0000256" key="6">
    <source>
        <dbReference type="RuleBase" id="RU003797"/>
    </source>
</evidence>
<evidence type="ECO:0000256" key="2">
    <source>
        <dbReference type="ARBA" id="ARBA00022723"/>
    </source>
</evidence>
<sequence>MPITEWPAAERPREKLLLQGAATLSDAELLAIFLRTGVKGKSAVDLARDLLLEFGSLSALLQSDQKCFCSANGLGVAKYAQLQAVLEMGRRYLTSVLEKGSALESPQQVKALLASQLRHYNREVFACLFLDNKHRVIQYENLFWGTINAAAVYPREIVSRALHHNAGAVVLAHNHPSGVAEPSDADEQITLKLQKALALVDVRVIDHMVVGDGEVFSFAEQGVL</sequence>
<dbReference type="SUPFAM" id="SSF102712">
    <property type="entry name" value="JAB1/MPN domain"/>
    <property type="match status" value="1"/>
</dbReference>
<evidence type="ECO:0000256" key="3">
    <source>
        <dbReference type="ARBA" id="ARBA00022801"/>
    </source>
</evidence>
<accession>A0A7U8C217</accession>
<dbReference type="Proteomes" id="UP000002171">
    <property type="component" value="Unassembled WGS sequence"/>
</dbReference>
<dbReference type="CDD" id="cd08071">
    <property type="entry name" value="MPN_DUF2466"/>
    <property type="match status" value="1"/>
</dbReference>
<dbReference type="Pfam" id="PF04002">
    <property type="entry name" value="RadC"/>
    <property type="match status" value="1"/>
</dbReference>
<evidence type="ECO:0000259" key="7">
    <source>
        <dbReference type="PROSITE" id="PS50249"/>
    </source>
</evidence>
<dbReference type="InterPro" id="IPR046778">
    <property type="entry name" value="UPF0758_N"/>
</dbReference>
<dbReference type="OrthoDB" id="9804482at2"/>
<keyword evidence="2" id="KW-0479">Metal-binding</keyword>
<evidence type="ECO:0000313" key="8">
    <source>
        <dbReference type="EMBL" id="EAR60045.1"/>
    </source>
</evidence>
<feature type="domain" description="MPN" evidence="7">
    <location>
        <begin position="102"/>
        <end position="224"/>
    </location>
</feature>
<dbReference type="GO" id="GO:0006508">
    <property type="term" value="P:proteolysis"/>
    <property type="evidence" value="ECO:0007669"/>
    <property type="project" value="UniProtKB-KW"/>
</dbReference>
<dbReference type="PROSITE" id="PS50249">
    <property type="entry name" value="MPN"/>
    <property type="match status" value="1"/>
</dbReference>
<keyword evidence="1" id="KW-0645">Protease</keyword>
<dbReference type="RefSeq" id="WP_007023002.1">
    <property type="nucleotide sequence ID" value="NZ_CH724128.1"/>
</dbReference>
<keyword evidence="3" id="KW-0378">Hydrolase</keyword>
<dbReference type="InterPro" id="IPR020891">
    <property type="entry name" value="UPF0758_CS"/>
</dbReference>
<dbReference type="PROSITE" id="PS01302">
    <property type="entry name" value="UPF0758"/>
    <property type="match status" value="1"/>
</dbReference>
<dbReference type="InterPro" id="IPR010994">
    <property type="entry name" value="RuvA_2-like"/>
</dbReference>
<gene>
    <name evidence="8" type="ORF">MED92_00745</name>
</gene>
<dbReference type="InterPro" id="IPR037518">
    <property type="entry name" value="MPN"/>
</dbReference>
<evidence type="ECO:0000313" key="9">
    <source>
        <dbReference type="Proteomes" id="UP000002171"/>
    </source>
</evidence>
<dbReference type="PANTHER" id="PTHR30471">
    <property type="entry name" value="DNA REPAIR PROTEIN RADC"/>
    <property type="match status" value="1"/>
</dbReference>
<name>A0A7U8C217_NEPCE</name>
<keyword evidence="5" id="KW-0482">Metalloprotease</keyword>
<protein>
    <submittedName>
        <fullName evidence="8">DNA repair protein RadC</fullName>
    </submittedName>
</protein>
<reference evidence="8 9" key="1">
    <citation type="submission" date="2006-02" db="EMBL/GenBank/DDBJ databases">
        <authorList>
            <person name="Pinhassi J."/>
            <person name="Pedros-Alio C."/>
            <person name="Ferriera S."/>
            <person name="Johnson J."/>
            <person name="Kravitz S."/>
            <person name="Halpern A."/>
            <person name="Remington K."/>
            <person name="Beeson K."/>
            <person name="Tran B."/>
            <person name="Rogers Y.-H."/>
            <person name="Friedman R."/>
            <person name="Venter J.C."/>
        </authorList>
    </citation>
    <scope>NUCLEOTIDE SEQUENCE [LARGE SCALE GENOMIC DNA]</scope>
    <source>
        <strain evidence="8 9">MED92</strain>
    </source>
</reference>
<proteinExistence type="inferred from homology"/>
<dbReference type="NCBIfam" id="NF000642">
    <property type="entry name" value="PRK00024.1"/>
    <property type="match status" value="1"/>
</dbReference>
<dbReference type="InterPro" id="IPR001405">
    <property type="entry name" value="UPF0758"/>
</dbReference>
<dbReference type="SUPFAM" id="SSF47781">
    <property type="entry name" value="RuvA domain 2-like"/>
    <property type="match status" value="1"/>
</dbReference>